<sequence>MNFHVPTRRHSPSINRYLSPHPYPRPSQSPSDVELDEHDIFTTDILPSNHHHNNNTGNNNNPKTTNFSESFGIQAALLESPTNSHSCCHKASIPSPRTIPSVPKPQHERLGFGRFQHQSAPVNVPILATVMKKNNFDETDEDEDANGELVAPHEIVARTHSMVLGSSVVEGVGRTLKGRDLKRVRNAVWGRMGYMD</sequence>
<proteinExistence type="predicted"/>
<evidence type="ECO:0000313" key="2">
    <source>
        <dbReference type="Proteomes" id="UP001163603"/>
    </source>
</evidence>
<reference evidence="2" key="1">
    <citation type="journal article" date="2023" name="G3 (Bethesda)">
        <title>Genome assembly and association tests identify interacting loci associated with vigor, precocity, and sex in interspecific pistachio rootstocks.</title>
        <authorList>
            <person name="Palmer W."/>
            <person name="Jacygrad E."/>
            <person name="Sagayaradj S."/>
            <person name="Cavanaugh K."/>
            <person name="Han R."/>
            <person name="Bertier L."/>
            <person name="Beede B."/>
            <person name="Kafkas S."/>
            <person name="Golino D."/>
            <person name="Preece J."/>
            <person name="Michelmore R."/>
        </authorList>
    </citation>
    <scope>NUCLEOTIDE SEQUENCE [LARGE SCALE GENOMIC DNA]</scope>
</reference>
<organism evidence="1 2">
    <name type="scientific">Pistacia integerrima</name>
    <dbReference type="NCBI Taxonomy" id="434235"/>
    <lineage>
        <taxon>Eukaryota</taxon>
        <taxon>Viridiplantae</taxon>
        <taxon>Streptophyta</taxon>
        <taxon>Embryophyta</taxon>
        <taxon>Tracheophyta</taxon>
        <taxon>Spermatophyta</taxon>
        <taxon>Magnoliopsida</taxon>
        <taxon>eudicotyledons</taxon>
        <taxon>Gunneridae</taxon>
        <taxon>Pentapetalae</taxon>
        <taxon>rosids</taxon>
        <taxon>malvids</taxon>
        <taxon>Sapindales</taxon>
        <taxon>Anacardiaceae</taxon>
        <taxon>Pistacia</taxon>
    </lineage>
</organism>
<accession>A0ACC0XTE4</accession>
<comment type="caution">
    <text evidence="1">The sequence shown here is derived from an EMBL/GenBank/DDBJ whole genome shotgun (WGS) entry which is preliminary data.</text>
</comment>
<dbReference type="Proteomes" id="UP001163603">
    <property type="component" value="Chromosome 11"/>
</dbReference>
<evidence type="ECO:0000313" key="1">
    <source>
        <dbReference type="EMBL" id="KAJ0021617.1"/>
    </source>
</evidence>
<protein>
    <submittedName>
        <fullName evidence="1">Uncharacterized protein</fullName>
    </submittedName>
</protein>
<dbReference type="EMBL" id="CM047746">
    <property type="protein sequence ID" value="KAJ0021617.1"/>
    <property type="molecule type" value="Genomic_DNA"/>
</dbReference>
<gene>
    <name evidence="1" type="ORF">Pint_31863</name>
</gene>
<keyword evidence="2" id="KW-1185">Reference proteome</keyword>
<name>A0ACC0XTE4_9ROSI</name>